<name>A0AAD7ID42_9AGAR</name>
<comment type="caution">
    <text evidence="2">The sequence shown here is derived from an EMBL/GenBank/DDBJ whole genome shotgun (WGS) entry which is preliminary data.</text>
</comment>
<dbReference type="EMBL" id="JARKIB010000103">
    <property type="protein sequence ID" value="KAJ7740381.1"/>
    <property type="molecule type" value="Genomic_DNA"/>
</dbReference>
<keyword evidence="3" id="KW-1185">Reference proteome</keyword>
<dbReference type="AlphaFoldDB" id="A0AAD7ID42"/>
<reference evidence="2" key="1">
    <citation type="submission" date="2023-03" db="EMBL/GenBank/DDBJ databases">
        <title>Massive genome expansion in bonnet fungi (Mycena s.s.) driven by repeated elements and novel gene families across ecological guilds.</title>
        <authorList>
            <consortium name="Lawrence Berkeley National Laboratory"/>
            <person name="Harder C.B."/>
            <person name="Miyauchi S."/>
            <person name="Viragh M."/>
            <person name="Kuo A."/>
            <person name="Thoen E."/>
            <person name="Andreopoulos B."/>
            <person name="Lu D."/>
            <person name="Skrede I."/>
            <person name="Drula E."/>
            <person name="Henrissat B."/>
            <person name="Morin E."/>
            <person name="Kohler A."/>
            <person name="Barry K."/>
            <person name="LaButti K."/>
            <person name="Morin E."/>
            <person name="Salamov A."/>
            <person name="Lipzen A."/>
            <person name="Mereny Z."/>
            <person name="Hegedus B."/>
            <person name="Baldrian P."/>
            <person name="Stursova M."/>
            <person name="Weitz H."/>
            <person name="Taylor A."/>
            <person name="Grigoriev I.V."/>
            <person name="Nagy L.G."/>
            <person name="Martin F."/>
            <person name="Kauserud H."/>
        </authorList>
    </citation>
    <scope>NUCLEOTIDE SEQUENCE</scope>
    <source>
        <strain evidence="2">CBHHK182m</strain>
    </source>
</reference>
<gene>
    <name evidence="2" type="ORF">B0H16DRAFT_1729082</name>
</gene>
<organism evidence="2 3">
    <name type="scientific">Mycena metata</name>
    <dbReference type="NCBI Taxonomy" id="1033252"/>
    <lineage>
        <taxon>Eukaryota</taxon>
        <taxon>Fungi</taxon>
        <taxon>Dikarya</taxon>
        <taxon>Basidiomycota</taxon>
        <taxon>Agaricomycotina</taxon>
        <taxon>Agaricomycetes</taxon>
        <taxon>Agaricomycetidae</taxon>
        <taxon>Agaricales</taxon>
        <taxon>Marasmiineae</taxon>
        <taxon>Mycenaceae</taxon>
        <taxon>Mycena</taxon>
    </lineage>
</organism>
<proteinExistence type="predicted"/>
<evidence type="ECO:0000313" key="3">
    <source>
        <dbReference type="Proteomes" id="UP001215598"/>
    </source>
</evidence>
<dbReference type="Proteomes" id="UP001215598">
    <property type="component" value="Unassembled WGS sequence"/>
</dbReference>
<sequence length="199" mass="21764">MFRAQKSINPRSAVPHSERAHLRLLRHLPRSSDRALREPAVQRPGRRGRQSGPAAQFHFTSAGCNARPPYLLHRLLYTVPTAHGACANRSRGVASSCPPRGYTLLILPRVQGADDVPACRLGARPQAPCTLSCVLAATRGVARKAPFRTNTRAVWDDATTPVSVRMRPVRYCPSRRIACDACTALQRTTHPASTVCDCP</sequence>
<evidence type="ECO:0000313" key="2">
    <source>
        <dbReference type="EMBL" id="KAJ7740381.1"/>
    </source>
</evidence>
<feature type="region of interest" description="Disordered" evidence="1">
    <location>
        <begin position="26"/>
        <end position="54"/>
    </location>
</feature>
<evidence type="ECO:0000256" key="1">
    <source>
        <dbReference type="SAM" id="MobiDB-lite"/>
    </source>
</evidence>
<protein>
    <submittedName>
        <fullName evidence="2">Uncharacterized protein</fullName>
    </submittedName>
</protein>
<accession>A0AAD7ID42</accession>